<proteinExistence type="inferred from homology"/>
<dbReference type="InterPro" id="IPR020617">
    <property type="entry name" value="Thiolase_C"/>
</dbReference>
<dbReference type="CDD" id="cd00751">
    <property type="entry name" value="thiolase"/>
    <property type="match status" value="1"/>
</dbReference>
<gene>
    <name evidence="9" type="ORF">CPAV1605_924</name>
</gene>
<dbReference type="GO" id="GO:0006635">
    <property type="term" value="P:fatty acid beta-oxidation"/>
    <property type="evidence" value="ECO:0007669"/>
    <property type="project" value="TreeGrafter"/>
</dbReference>
<comment type="similarity">
    <text evidence="1">Belongs to the thiolase-like superfamily. Thiolase family.</text>
</comment>
<evidence type="ECO:0000256" key="3">
    <source>
        <dbReference type="ARBA" id="ARBA00022679"/>
    </source>
</evidence>
<keyword evidence="4" id="KW-0276">Fatty acid metabolism</keyword>
<dbReference type="InterPro" id="IPR016039">
    <property type="entry name" value="Thiolase-like"/>
</dbReference>
<feature type="domain" description="Thiolase N-terminal" evidence="7">
    <location>
        <begin position="8"/>
        <end position="274"/>
    </location>
</feature>
<organism evidence="9">
    <name type="scientific">seawater metagenome</name>
    <dbReference type="NCBI Taxonomy" id="1561972"/>
    <lineage>
        <taxon>unclassified sequences</taxon>
        <taxon>metagenomes</taxon>
        <taxon>ecological metagenomes</taxon>
    </lineage>
</organism>
<name>A0A5E8CKJ1_9ZZZZ</name>
<protein>
    <submittedName>
        <fullName evidence="9">Thiolase, N-terminal domain</fullName>
    </submittedName>
</protein>
<dbReference type="InterPro" id="IPR020616">
    <property type="entry name" value="Thiolase_N"/>
</dbReference>
<evidence type="ECO:0000256" key="6">
    <source>
        <dbReference type="ARBA" id="ARBA00023315"/>
    </source>
</evidence>
<dbReference type="PIRSF" id="PIRSF000429">
    <property type="entry name" value="Ac-CoA_Ac_transf"/>
    <property type="match status" value="1"/>
</dbReference>
<dbReference type="Gene3D" id="3.40.47.10">
    <property type="match status" value="1"/>
</dbReference>
<evidence type="ECO:0000259" key="8">
    <source>
        <dbReference type="Pfam" id="PF02803"/>
    </source>
</evidence>
<dbReference type="GO" id="GO:0005739">
    <property type="term" value="C:mitochondrion"/>
    <property type="evidence" value="ECO:0007669"/>
    <property type="project" value="TreeGrafter"/>
</dbReference>
<evidence type="ECO:0000313" key="9">
    <source>
        <dbReference type="EMBL" id="VVU95199.1"/>
    </source>
</evidence>
<dbReference type="InterPro" id="IPR002155">
    <property type="entry name" value="Thiolase"/>
</dbReference>
<accession>A0A5E8CKJ1</accession>
<dbReference type="EMBL" id="CABVLZ010000004">
    <property type="protein sequence ID" value="VVU95199.1"/>
    <property type="molecule type" value="Genomic_DNA"/>
</dbReference>
<dbReference type="PANTHER" id="PTHR18919">
    <property type="entry name" value="ACETYL-COA C-ACYLTRANSFERASE"/>
    <property type="match status" value="1"/>
</dbReference>
<sequence length="422" mass="46098">MTTLKKISILAGGRIPFQPSGTIYKNMANIDLLKLAFNGIIEKTQINTNQIDNVLVGNVIQEVSTSNVAREAALACNIPKNVPASTIAQACISSSQCVSMGSQQIKAGDAELVLTGGVETFSDVPIRYPKKMRQWLINFPKESKKGKMNTLKYLSKLGPSYFKPQPPVLANYTTGELMGQTSEKIADRFGISRNDQDQFTLRSHMLANEAHQNGNYDDEIFSYENNKYENNIRSNLDVKKLSKLKPSFKNDGTHTAANSSGLTDGATACLLGSENKAKELGINPLGYIKDSICLGTDPYQEMLLGPAYAIPTLLERNNLKLSDIDVFEIHEAFAGQILANLAAMNSDKFCNNNFNKSKLGEIPIDKLNSWGGSIAIGHPLAASNIRNIMTACNRLRREDKELALVAACADSGLANAMLIKRN</sequence>
<keyword evidence="5" id="KW-0443">Lipid metabolism</keyword>
<reference evidence="9" key="1">
    <citation type="submission" date="2019-09" db="EMBL/GenBank/DDBJ databases">
        <authorList>
            <person name="Needham M D."/>
        </authorList>
    </citation>
    <scope>NUCLEOTIDE SEQUENCE</scope>
</reference>
<dbReference type="GO" id="GO:0003985">
    <property type="term" value="F:acetyl-CoA C-acetyltransferase activity"/>
    <property type="evidence" value="ECO:0007669"/>
    <property type="project" value="TreeGrafter"/>
</dbReference>
<dbReference type="PANTHER" id="PTHR18919:SF153">
    <property type="entry name" value="TRIFUNCTIONAL ENZYME SUBUNIT BETA, MITOCHONDRIAL"/>
    <property type="match status" value="1"/>
</dbReference>
<keyword evidence="6" id="KW-0012">Acyltransferase</keyword>
<evidence type="ECO:0000256" key="1">
    <source>
        <dbReference type="ARBA" id="ARBA00010982"/>
    </source>
</evidence>
<dbReference type="Pfam" id="PF02803">
    <property type="entry name" value="Thiolase_C"/>
    <property type="match status" value="1"/>
</dbReference>
<keyword evidence="2" id="KW-0963">Cytoplasm</keyword>
<keyword evidence="3" id="KW-0808">Transferase</keyword>
<dbReference type="AlphaFoldDB" id="A0A5E8CKJ1"/>
<dbReference type="FunFam" id="3.40.47.10:FF:000011">
    <property type="entry name" value="3-ketoacyl-CoA thiolase"/>
    <property type="match status" value="1"/>
</dbReference>
<dbReference type="SUPFAM" id="SSF53901">
    <property type="entry name" value="Thiolase-like"/>
    <property type="match status" value="2"/>
</dbReference>
<dbReference type="NCBIfam" id="TIGR01930">
    <property type="entry name" value="AcCoA-C-Actrans"/>
    <property type="match status" value="1"/>
</dbReference>
<dbReference type="Pfam" id="PF00108">
    <property type="entry name" value="Thiolase_N"/>
    <property type="match status" value="1"/>
</dbReference>
<evidence type="ECO:0000259" key="7">
    <source>
        <dbReference type="Pfam" id="PF00108"/>
    </source>
</evidence>
<evidence type="ECO:0000256" key="5">
    <source>
        <dbReference type="ARBA" id="ARBA00023098"/>
    </source>
</evidence>
<evidence type="ECO:0000256" key="4">
    <source>
        <dbReference type="ARBA" id="ARBA00022832"/>
    </source>
</evidence>
<evidence type="ECO:0000256" key="2">
    <source>
        <dbReference type="ARBA" id="ARBA00022490"/>
    </source>
</evidence>
<feature type="domain" description="Thiolase C-terminal" evidence="8">
    <location>
        <begin position="283"/>
        <end position="420"/>
    </location>
</feature>